<feature type="compositionally biased region" description="Basic and acidic residues" evidence="9">
    <location>
        <begin position="298"/>
        <end position="307"/>
    </location>
</feature>
<feature type="compositionally biased region" description="Basic and acidic residues" evidence="9">
    <location>
        <begin position="41"/>
        <end position="51"/>
    </location>
</feature>
<name>A0A830H3W5_9CHLO</name>
<dbReference type="InterPro" id="IPR024166">
    <property type="entry name" value="rRNA_assembly_KRR1"/>
</dbReference>
<keyword evidence="12" id="KW-1185">Reference proteome</keyword>
<feature type="compositionally biased region" description="Low complexity" evidence="9">
    <location>
        <begin position="390"/>
        <end position="399"/>
    </location>
</feature>
<evidence type="ECO:0000256" key="9">
    <source>
        <dbReference type="SAM" id="MobiDB-lite"/>
    </source>
</evidence>
<organism evidence="11 12">
    <name type="scientific">Pycnococcus provasolii</name>
    <dbReference type="NCBI Taxonomy" id="41880"/>
    <lineage>
        <taxon>Eukaryota</taxon>
        <taxon>Viridiplantae</taxon>
        <taxon>Chlorophyta</taxon>
        <taxon>Pseudoscourfieldiophyceae</taxon>
        <taxon>Pseudoscourfieldiales</taxon>
        <taxon>Pycnococcaceae</taxon>
        <taxon>Pycnococcus</taxon>
    </lineage>
</organism>
<dbReference type="FunFam" id="3.30.1370.10:FF:000014">
    <property type="entry name" value="KRR1 small subunit processome component"/>
    <property type="match status" value="1"/>
</dbReference>
<feature type="compositionally biased region" description="Low complexity" evidence="9">
    <location>
        <begin position="65"/>
        <end position="85"/>
    </location>
</feature>
<evidence type="ECO:0000259" key="10">
    <source>
        <dbReference type="SMART" id="SM00322"/>
    </source>
</evidence>
<keyword evidence="7" id="KW-0687">Ribonucleoprotein</keyword>
<evidence type="ECO:0000256" key="6">
    <source>
        <dbReference type="ARBA" id="ARBA00023242"/>
    </source>
</evidence>
<dbReference type="InterPro" id="IPR004087">
    <property type="entry name" value="KH_dom"/>
</dbReference>
<keyword evidence="6" id="KW-0539">Nucleus</keyword>
<feature type="region of interest" description="Disordered" evidence="9">
    <location>
        <begin position="65"/>
        <end position="91"/>
    </location>
</feature>
<keyword evidence="4" id="KW-0698">rRNA processing</keyword>
<dbReference type="InterPro" id="IPR048548">
    <property type="entry name" value="KRR1-like_KH2"/>
</dbReference>
<accession>A0A830H3W5</accession>
<evidence type="ECO:0000256" key="3">
    <source>
        <dbReference type="ARBA" id="ARBA00022517"/>
    </source>
</evidence>
<feature type="compositionally biased region" description="Pro residues" evidence="9">
    <location>
        <begin position="1"/>
        <end position="10"/>
    </location>
</feature>
<dbReference type="GO" id="GO:0003723">
    <property type="term" value="F:RNA binding"/>
    <property type="evidence" value="ECO:0007669"/>
    <property type="project" value="UniProtKB-KW"/>
</dbReference>
<dbReference type="Proteomes" id="UP000660262">
    <property type="component" value="Unassembled WGS sequence"/>
</dbReference>
<proteinExistence type="inferred from homology"/>
<keyword evidence="3" id="KW-0690">Ribosome biogenesis</keyword>
<keyword evidence="5" id="KW-0694">RNA-binding</keyword>
<evidence type="ECO:0000256" key="1">
    <source>
        <dbReference type="ARBA" id="ARBA00004604"/>
    </source>
</evidence>
<dbReference type="PANTHER" id="PTHR12581">
    <property type="entry name" value="HIV-1 REV BINDING PROTEIN 2, 3"/>
    <property type="match status" value="1"/>
</dbReference>
<dbReference type="AlphaFoldDB" id="A0A830H3W5"/>
<comment type="similarity">
    <text evidence="2">Belongs to the KRR1 family.</text>
</comment>
<comment type="subcellular location">
    <subcellularLocation>
        <location evidence="1">Nucleus</location>
        <location evidence="1">Nucleolus</location>
    </subcellularLocation>
</comment>
<evidence type="ECO:0000256" key="4">
    <source>
        <dbReference type="ARBA" id="ARBA00022552"/>
    </source>
</evidence>
<evidence type="ECO:0000313" key="11">
    <source>
        <dbReference type="EMBL" id="GHP01816.1"/>
    </source>
</evidence>
<sequence length="451" mass="48344">MSALPGPPSSQPSKRSQKLAAAALREDFDPVRKPRQKHDKPKPWDHDGIDHWAIEPFSREDVMMGASAGKSVKKSSSGGKNSDAKAGGGGGGGPLILEESSFCVLFPKYREKYLREVWPVVTKALKECGVKCELNVVEGSMTVATTRKTWDPFIIFKARDLIKLLSRSTPVAQAVKILDDQMQCDVIKIGGLVRNKERFVKRRQRLLGPNGSTLKALELLTECYILVQGNTVCVMGPYKGLKTARRVVEDCIKNVHPIYHIKSLMIRKELANDPRLANENWERFLPNFKKRNVQSRRPSAEEKEKARQKSASPFPPAQTPRKEDLLAASGEAELGSRLGGGRGAAASASAASAGASGGGSKSAANGEDGSASKGKRSREAAFQLPKSSSKHASTSSGAAPTSDDGAGATVRALAKKLKSGSSTKVRGDSPVAAADVSAYVEGGASQKRRKK</sequence>
<feature type="region of interest" description="Disordered" evidence="9">
    <location>
        <begin position="292"/>
        <end position="322"/>
    </location>
</feature>
<dbReference type="GO" id="GO:0032040">
    <property type="term" value="C:small-subunit processome"/>
    <property type="evidence" value="ECO:0007669"/>
    <property type="project" value="TreeGrafter"/>
</dbReference>
<feature type="region of interest" description="Disordered" evidence="9">
    <location>
        <begin position="1"/>
        <end position="51"/>
    </location>
</feature>
<dbReference type="SMART" id="SM00322">
    <property type="entry name" value="KH"/>
    <property type="match status" value="1"/>
</dbReference>
<feature type="domain" description="K Homology" evidence="10">
    <location>
        <begin position="183"/>
        <end position="253"/>
    </location>
</feature>
<dbReference type="EMBL" id="BNJQ01000002">
    <property type="protein sequence ID" value="GHP01816.1"/>
    <property type="molecule type" value="Genomic_DNA"/>
</dbReference>
<dbReference type="GO" id="GO:0006364">
    <property type="term" value="P:rRNA processing"/>
    <property type="evidence" value="ECO:0007669"/>
    <property type="project" value="UniProtKB-KW"/>
</dbReference>
<comment type="caution">
    <text evidence="11">The sequence shown here is derived from an EMBL/GenBank/DDBJ whole genome shotgun (WGS) entry which is preliminary data.</text>
</comment>
<dbReference type="Gene3D" id="3.30.1370.10">
    <property type="entry name" value="K Homology domain, type 1"/>
    <property type="match status" value="2"/>
</dbReference>
<dbReference type="InterPro" id="IPR041174">
    <property type="entry name" value="KRR1-like_KH1"/>
</dbReference>
<dbReference type="InterPro" id="IPR048549">
    <property type="entry name" value="KRR1-like_KH2_euk"/>
</dbReference>
<feature type="region of interest" description="Disordered" evidence="9">
    <location>
        <begin position="351"/>
        <end position="407"/>
    </location>
</feature>
<dbReference type="OrthoDB" id="441223at2759"/>
<dbReference type="InterPro" id="IPR036612">
    <property type="entry name" value="KH_dom_type_1_sf"/>
</dbReference>
<dbReference type="FunFam" id="3.30.1370.10:FF:000011">
    <property type="entry name" value="KRR1 small subunit processome component"/>
    <property type="match status" value="1"/>
</dbReference>
<dbReference type="Pfam" id="PF17903">
    <property type="entry name" value="KH_KRR1_1st"/>
    <property type="match status" value="1"/>
</dbReference>
<dbReference type="PANTHER" id="PTHR12581:SF0">
    <property type="entry name" value="KRR1 SMALL SUBUNIT PROCESSOME COMPONENT HOMOLOG"/>
    <property type="match status" value="1"/>
</dbReference>
<gene>
    <name evidence="11" type="ORF">PPROV_000057300</name>
</gene>
<dbReference type="Pfam" id="PF21800">
    <property type="entry name" value="KH_KRR1_2nd"/>
    <property type="match status" value="1"/>
</dbReference>
<protein>
    <recommendedName>
        <fullName evidence="8">KRR-R motif-containing protein 1</fullName>
    </recommendedName>
</protein>
<evidence type="ECO:0000256" key="2">
    <source>
        <dbReference type="ARBA" id="ARBA00009344"/>
    </source>
</evidence>
<dbReference type="CDD" id="cd22394">
    <property type="entry name" value="KH-I_KRR1_rpt2"/>
    <property type="match status" value="1"/>
</dbReference>
<evidence type="ECO:0000313" key="12">
    <source>
        <dbReference type="Proteomes" id="UP000660262"/>
    </source>
</evidence>
<dbReference type="SUPFAM" id="SSF54791">
    <property type="entry name" value="Eukaryotic type KH-domain (KH-domain type I)"/>
    <property type="match status" value="1"/>
</dbReference>
<evidence type="ECO:0000256" key="7">
    <source>
        <dbReference type="ARBA" id="ARBA00023274"/>
    </source>
</evidence>
<evidence type="ECO:0000256" key="8">
    <source>
        <dbReference type="ARBA" id="ARBA00032993"/>
    </source>
</evidence>
<dbReference type="InterPro" id="IPR048550">
    <property type="entry name" value="KRR1-like_KH1_euk"/>
</dbReference>
<evidence type="ECO:0000256" key="5">
    <source>
        <dbReference type="ARBA" id="ARBA00022884"/>
    </source>
</evidence>
<reference evidence="11" key="1">
    <citation type="submission" date="2020-10" db="EMBL/GenBank/DDBJ databases">
        <title>Unveiling of a novel bifunctional photoreceptor, Dualchrome1, isolated from a cosmopolitan green alga.</title>
        <authorList>
            <person name="Suzuki S."/>
            <person name="Kawachi M."/>
        </authorList>
    </citation>
    <scope>NUCLEOTIDE SEQUENCE</scope>
    <source>
        <strain evidence="11">NIES 2893</strain>
    </source>
</reference>
<dbReference type="CDD" id="cd22393">
    <property type="entry name" value="KH-I_KRR1_rpt1"/>
    <property type="match status" value="1"/>
</dbReference>